<feature type="transmembrane region" description="Helical" evidence="1">
    <location>
        <begin position="36"/>
        <end position="54"/>
    </location>
</feature>
<dbReference type="Proteomes" id="UP000054845">
    <property type="component" value="Unassembled WGS sequence"/>
</dbReference>
<evidence type="ECO:0000256" key="1">
    <source>
        <dbReference type="SAM" id="Phobius"/>
    </source>
</evidence>
<keyword evidence="1" id="KW-1133">Transmembrane helix</keyword>
<evidence type="ECO:0000313" key="3">
    <source>
        <dbReference type="Proteomes" id="UP000054845"/>
    </source>
</evidence>
<dbReference type="AlphaFoldDB" id="A0A0P1BCY5"/>
<proteinExistence type="predicted"/>
<organism evidence="2 3">
    <name type="scientific">Ceraceosorus bombacis</name>
    <dbReference type="NCBI Taxonomy" id="401625"/>
    <lineage>
        <taxon>Eukaryota</taxon>
        <taxon>Fungi</taxon>
        <taxon>Dikarya</taxon>
        <taxon>Basidiomycota</taxon>
        <taxon>Ustilaginomycotina</taxon>
        <taxon>Exobasidiomycetes</taxon>
        <taxon>Ceraceosorales</taxon>
        <taxon>Ceraceosoraceae</taxon>
        <taxon>Ceraceosorus</taxon>
    </lineage>
</organism>
<evidence type="ECO:0000313" key="2">
    <source>
        <dbReference type="EMBL" id="CEH14015.1"/>
    </source>
</evidence>
<reference evidence="2 3" key="1">
    <citation type="submission" date="2014-09" db="EMBL/GenBank/DDBJ databases">
        <authorList>
            <person name="Magalhaes I.L.F."/>
            <person name="Oliveira U."/>
            <person name="Santos F.R."/>
            <person name="Vidigal T.H.D.A."/>
            <person name="Brescovit A.D."/>
            <person name="Santos A.J."/>
        </authorList>
    </citation>
    <scope>NUCLEOTIDE SEQUENCE [LARGE SCALE GENOMIC DNA]</scope>
</reference>
<accession>A0A0P1BCY5</accession>
<dbReference type="EMBL" id="CCYA01000238">
    <property type="protein sequence ID" value="CEH14015.1"/>
    <property type="molecule type" value="Genomic_DNA"/>
</dbReference>
<protein>
    <submittedName>
        <fullName evidence="2">Uncharacterized protein</fullName>
    </submittedName>
</protein>
<sequence>MSFFGTHTASTEVQLRSCSSSLLERIVCAVHGSNTYLLPFIATSLAWLLFAATAREDAAF</sequence>
<name>A0A0P1BCY5_9BASI</name>
<keyword evidence="1" id="KW-0472">Membrane</keyword>
<keyword evidence="1" id="KW-0812">Transmembrane</keyword>
<keyword evidence="3" id="KW-1185">Reference proteome</keyword>